<dbReference type="EMBL" id="MU069476">
    <property type="protein sequence ID" value="KAF5841792.1"/>
    <property type="molecule type" value="Genomic_DNA"/>
</dbReference>
<evidence type="ECO:0000313" key="2">
    <source>
        <dbReference type="Proteomes" id="UP000815325"/>
    </source>
</evidence>
<evidence type="ECO:0008006" key="3">
    <source>
        <dbReference type="Google" id="ProtNLM"/>
    </source>
</evidence>
<proteinExistence type="predicted"/>
<sequence length="90" mass="9703">MDSAAAITRKHVVDASKFAHMVGGQAGSAIAGLLTPREPQQDVNLKLVCPGKNRKAKKAACDKDRLYVIRKGQQASEGSFVETFIMSRCV</sequence>
<accession>A0ABQ7H4K1</accession>
<organism evidence="1 2">
    <name type="scientific">Dunaliella salina</name>
    <name type="common">Green alga</name>
    <name type="synonym">Protococcus salinus</name>
    <dbReference type="NCBI Taxonomy" id="3046"/>
    <lineage>
        <taxon>Eukaryota</taxon>
        <taxon>Viridiplantae</taxon>
        <taxon>Chlorophyta</taxon>
        <taxon>core chlorophytes</taxon>
        <taxon>Chlorophyceae</taxon>
        <taxon>CS clade</taxon>
        <taxon>Chlamydomonadales</taxon>
        <taxon>Dunaliellaceae</taxon>
        <taxon>Dunaliella</taxon>
    </lineage>
</organism>
<protein>
    <recommendedName>
        <fullName evidence="3">Encoded protein</fullName>
    </recommendedName>
</protein>
<comment type="caution">
    <text evidence="1">The sequence shown here is derived from an EMBL/GenBank/DDBJ whole genome shotgun (WGS) entry which is preliminary data.</text>
</comment>
<dbReference type="Proteomes" id="UP000815325">
    <property type="component" value="Unassembled WGS sequence"/>
</dbReference>
<gene>
    <name evidence="1" type="ORF">DUNSADRAFT_11108</name>
</gene>
<keyword evidence="2" id="KW-1185">Reference proteome</keyword>
<name>A0ABQ7H4K1_DUNSA</name>
<evidence type="ECO:0000313" key="1">
    <source>
        <dbReference type="EMBL" id="KAF5841792.1"/>
    </source>
</evidence>
<reference evidence="1" key="1">
    <citation type="submission" date="2017-08" db="EMBL/GenBank/DDBJ databases">
        <authorList>
            <person name="Polle J.E."/>
            <person name="Barry K."/>
            <person name="Cushman J."/>
            <person name="Schmutz J."/>
            <person name="Tran D."/>
            <person name="Hathwaick L.T."/>
            <person name="Yim W.C."/>
            <person name="Jenkins J."/>
            <person name="Mckie-Krisberg Z.M."/>
            <person name="Prochnik S."/>
            <person name="Lindquist E."/>
            <person name="Dockter R.B."/>
            <person name="Adam C."/>
            <person name="Molina H."/>
            <person name="Bunkerborg J."/>
            <person name="Jin E."/>
            <person name="Buchheim M."/>
            <person name="Magnuson J."/>
        </authorList>
    </citation>
    <scope>NUCLEOTIDE SEQUENCE</scope>
    <source>
        <strain evidence="1">CCAP 19/18</strain>
    </source>
</reference>